<reference evidence="1" key="2">
    <citation type="journal article" date="2010" name="Nature">
        <title>Comparative genomics reveals mobile pathogenicity chromosomes in Fusarium.</title>
        <authorList>
            <person name="Ma L.J."/>
            <person name="van der Does H.C."/>
            <person name="Borkovich K.A."/>
            <person name="Coleman J.J."/>
            <person name="Daboussi M.J."/>
            <person name="Di Pietro A."/>
            <person name="Dufresne M."/>
            <person name="Freitag M."/>
            <person name="Grabherr M."/>
            <person name="Henrissat B."/>
            <person name="Houterman P.M."/>
            <person name="Kang S."/>
            <person name="Shim W.B."/>
            <person name="Woloshuk C."/>
            <person name="Xie X."/>
            <person name="Xu J.R."/>
            <person name="Antoniw J."/>
            <person name="Baker S.E."/>
            <person name="Bluhm B.H."/>
            <person name="Breakspear A."/>
            <person name="Brown D.W."/>
            <person name="Butchko R.A."/>
            <person name="Chapman S."/>
            <person name="Coulson R."/>
            <person name="Coutinho P.M."/>
            <person name="Danchin E.G."/>
            <person name="Diener A."/>
            <person name="Gale L.R."/>
            <person name="Gardiner D.M."/>
            <person name="Goff S."/>
            <person name="Hammond-Kosack K.E."/>
            <person name="Hilburn K."/>
            <person name="Hua-Van A."/>
            <person name="Jonkers W."/>
            <person name="Kazan K."/>
            <person name="Kodira C.D."/>
            <person name="Koehrsen M."/>
            <person name="Kumar L."/>
            <person name="Lee Y.H."/>
            <person name="Li L."/>
            <person name="Manners J.M."/>
            <person name="Miranda-Saavedra D."/>
            <person name="Mukherjee M."/>
            <person name="Park G."/>
            <person name="Park J."/>
            <person name="Park S.Y."/>
            <person name="Proctor R.H."/>
            <person name="Regev A."/>
            <person name="Ruiz-Roldan M.C."/>
            <person name="Sain D."/>
            <person name="Sakthikumar S."/>
            <person name="Sykes S."/>
            <person name="Schwartz D.C."/>
            <person name="Turgeon B.G."/>
            <person name="Wapinski I."/>
            <person name="Yoder O."/>
            <person name="Young S."/>
            <person name="Zeng Q."/>
            <person name="Zhou S."/>
            <person name="Galagan J."/>
            <person name="Cuomo C.A."/>
            <person name="Kistler H.C."/>
            <person name="Rep M."/>
        </authorList>
    </citation>
    <scope>NUCLEOTIDE SEQUENCE [LARGE SCALE GENOMIC DNA]</scope>
    <source>
        <strain evidence="1">4287</strain>
    </source>
</reference>
<dbReference type="Proteomes" id="UP000009097">
    <property type="component" value="Unassembled WGS sequence"/>
</dbReference>
<reference evidence="1" key="1">
    <citation type="submission" date="2007-04" db="EMBL/GenBank/DDBJ databases">
        <authorList>
            <consortium name="The Broad Institute Genome Sequencing Platform"/>
            <person name="Birren B."/>
            <person name="Lander E."/>
            <person name="Galagan J."/>
            <person name="Nusbaum C."/>
            <person name="Devon K."/>
            <person name="Ma L.-J."/>
            <person name="Jaffe D."/>
            <person name="Butler J."/>
            <person name="Alvarez P."/>
            <person name="Gnerre S."/>
            <person name="Grabherr M."/>
            <person name="Kleber M."/>
            <person name="Mauceli E."/>
            <person name="Brockman W."/>
            <person name="MacCallum I.A."/>
            <person name="Young S."/>
            <person name="LaButti K."/>
            <person name="DeCaprio D."/>
            <person name="Crawford M."/>
            <person name="Koehrsen M."/>
            <person name="Engels R."/>
            <person name="Montgomery P."/>
            <person name="Pearson M."/>
            <person name="Howarth C."/>
            <person name="Larson L."/>
            <person name="White J."/>
            <person name="O'Leary S."/>
            <person name="Kodira C."/>
            <person name="Zeng Q."/>
            <person name="Yandava C."/>
            <person name="Alvarado L."/>
            <person name="Kistler C."/>
            <person name="Shim W.-B."/>
            <person name="Kang S."/>
            <person name="Woloshuk C."/>
        </authorList>
    </citation>
    <scope>NUCLEOTIDE SEQUENCE</scope>
    <source>
        <strain evidence="1">4287</strain>
    </source>
</reference>
<dbReference type="KEGG" id="fox:FOXG_18153"/>
<gene>
    <name evidence="1" type="ORF">FOXG_18153</name>
</gene>
<dbReference type="EMBL" id="DS231697">
    <property type="protein sequence ID" value="KNA96461.1"/>
    <property type="molecule type" value="Genomic_DNA"/>
</dbReference>
<dbReference type="OrthoDB" id="10303754at2759"/>
<dbReference type="AlphaFoldDB" id="A0A0J9WHA9"/>
<evidence type="ECO:0000313" key="2">
    <source>
        <dbReference type="Proteomes" id="UP000009097"/>
    </source>
</evidence>
<organism evidence="1 2">
    <name type="scientific">Fusarium oxysporum f. sp. lycopersici (strain 4287 / CBS 123668 / FGSC 9935 / NRRL 34936)</name>
    <name type="common">Fusarium vascular wilt of tomato</name>
    <dbReference type="NCBI Taxonomy" id="426428"/>
    <lineage>
        <taxon>Eukaryota</taxon>
        <taxon>Fungi</taxon>
        <taxon>Dikarya</taxon>
        <taxon>Ascomycota</taxon>
        <taxon>Pezizomycotina</taxon>
        <taxon>Sordariomycetes</taxon>
        <taxon>Hypocreomycetidae</taxon>
        <taxon>Hypocreales</taxon>
        <taxon>Nectriaceae</taxon>
        <taxon>Fusarium</taxon>
        <taxon>Fusarium oxysporum species complex</taxon>
    </lineage>
</organism>
<accession>A0A0J9WHA9</accession>
<proteinExistence type="predicted"/>
<evidence type="ECO:0000313" key="1">
    <source>
        <dbReference type="EMBL" id="KNA96461.1"/>
    </source>
</evidence>
<sequence length="42" mass="4601">MKLTVSKLYDLTGIQVQQLADAALLTTIAYVRPSPRAGRLDL</sequence>
<protein>
    <submittedName>
        <fullName evidence="1">Uncharacterized protein</fullName>
    </submittedName>
</protein>
<name>A0A0J9WHA9_FUSO4</name>
<dbReference type="VEuPathDB" id="FungiDB:FOXG_18153"/>
<dbReference type="RefSeq" id="XP_018234507.1">
    <property type="nucleotide sequence ID" value="XM_018398201.1"/>
</dbReference>
<dbReference type="GeneID" id="28958859"/>